<organism evidence="5 6">
    <name type="scientific">Blattamonas nauphoetae</name>
    <dbReference type="NCBI Taxonomy" id="2049346"/>
    <lineage>
        <taxon>Eukaryota</taxon>
        <taxon>Metamonada</taxon>
        <taxon>Preaxostyla</taxon>
        <taxon>Oxymonadida</taxon>
        <taxon>Blattamonas</taxon>
    </lineage>
</organism>
<sequence length="908" mass="100604">MSYSAKAPDMTRSSLDHTVDFFDRDQPDINHRQTITSFPLTSSLLPDLPYGTPLSDVLFTPFDNFPDNDLDHNAGLVSTNRIRSSTIAFPSDTSSIQLQPETGDNAPTVRSHTSLSVFDNPADISADYFSLSDSVHRTMTSDVHSSFSDPQEGGRLSFNDPFAASDFISIDDSNSRNFDDYDFTRPRFNSAAILPSSLRASSTHIRGLSSVDFASPGTAGHTPSSVHDLDRDNSDIFHELSGFPSASSNVNHSRMSSLRPFDTVFDFQTMTPESNLSEHNLYSADIIPERREGNDIGISTAQTDNTVYSLSSERRSRSSPQTSVQTTISPSASRTNIHATTSSVESLQANSPLPKYEPRLALPVQGHSTTTPTTTNSTNYLLQNPTVPQGNNLLYQPPHLDGWQSLVTSAAKPQFQPTMIDPQSFNTSDYRPISNQGITLPMNTVNSVTVSNNLVSHAQQNFAPITFHPVVTQPQNHQSKTQKIITFTPANASTMIVPPRNQLIVHPPATNEKQNRYNSLRTRNDIDPHNPATSLRSIYGQLRQLLSTQEGCRFFQSVLDQMKPRQTDNSALNRQRESQFEDDIGQCVVELSPYIVDLSTDQFGNYATQRLFQHATVDQRRIMLSALNPLSFNRLCCDKHGLRFVQRVVNLSADQPALRQHIMGLVLPYLTSIASDAVGIHALHSLLSSFPVQDTLPVAEQLVFMSPVPGSDEHGHPFYPMLQRIVRGCRGREAQKIVENSIPQIAVLSKHPNANYLVKELISMDWSGINPSLHTAFAMSFLPHLSSLMTHHVSSSVLCLLLSTSASLQSQYSFLSSFLSSLASCSAQFPQFMTNESCLLVFAALAKVASQPHLAQLRSMFRPALKRADDFGVDGGQRGWNVRDPARMRREEFTRLLFSSEPVLRVSE</sequence>
<dbReference type="InterPro" id="IPR011989">
    <property type="entry name" value="ARM-like"/>
</dbReference>
<dbReference type="Pfam" id="PF00806">
    <property type="entry name" value="PUF"/>
    <property type="match status" value="2"/>
</dbReference>
<dbReference type="EMBL" id="JARBJD010000048">
    <property type="protein sequence ID" value="KAK2957247.1"/>
    <property type="molecule type" value="Genomic_DNA"/>
</dbReference>
<accession>A0ABQ9Y0I1</accession>
<dbReference type="InterPro" id="IPR001313">
    <property type="entry name" value="Pumilio_RNA-bd_rpt"/>
</dbReference>
<feature type="compositionally biased region" description="Polar residues" evidence="3">
    <location>
        <begin position="92"/>
        <end position="102"/>
    </location>
</feature>
<dbReference type="PROSITE" id="PS50303">
    <property type="entry name" value="PUM_HD"/>
    <property type="match status" value="1"/>
</dbReference>
<dbReference type="SMART" id="SM00025">
    <property type="entry name" value="Pumilio"/>
    <property type="match status" value="4"/>
</dbReference>
<reference evidence="5 6" key="1">
    <citation type="journal article" date="2022" name="bioRxiv">
        <title>Genomics of Preaxostyla Flagellates Illuminates Evolutionary Transitions and the Path Towards Mitochondrial Loss.</title>
        <authorList>
            <person name="Novak L.V.F."/>
            <person name="Treitli S.C."/>
            <person name="Pyrih J."/>
            <person name="Halakuc P."/>
            <person name="Pipaliya S.V."/>
            <person name="Vacek V."/>
            <person name="Brzon O."/>
            <person name="Soukal P."/>
            <person name="Eme L."/>
            <person name="Dacks J.B."/>
            <person name="Karnkowska A."/>
            <person name="Elias M."/>
            <person name="Hampl V."/>
        </authorList>
    </citation>
    <scope>NUCLEOTIDE SEQUENCE [LARGE SCALE GENOMIC DNA]</scope>
    <source>
        <strain evidence="5">NAU3</strain>
        <tissue evidence="5">Gut</tissue>
    </source>
</reference>
<keyword evidence="1" id="KW-0677">Repeat</keyword>
<dbReference type="InterPro" id="IPR033133">
    <property type="entry name" value="PUM-HD"/>
</dbReference>
<dbReference type="PROSITE" id="PS50302">
    <property type="entry name" value="PUM"/>
    <property type="match status" value="1"/>
</dbReference>
<feature type="region of interest" description="Disordered" evidence="3">
    <location>
        <begin position="308"/>
        <end position="337"/>
    </location>
</feature>
<evidence type="ECO:0000259" key="4">
    <source>
        <dbReference type="PROSITE" id="PS50303"/>
    </source>
</evidence>
<feature type="repeat" description="Pumilio" evidence="2">
    <location>
        <begin position="590"/>
        <end position="625"/>
    </location>
</feature>
<gene>
    <name evidence="5" type="ORF">BLNAU_7841</name>
</gene>
<dbReference type="Gene3D" id="1.25.10.10">
    <property type="entry name" value="Leucine-rich Repeat Variant"/>
    <property type="match status" value="1"/>
</dbReference>
<evidence type="ECO:0000256" key="2">
    <source>
        <dbReference type="PROSITE-ProRule" id="PRU00317"/>
    </source>
</evidence>
<feature type="compositionally biased region" description="Polar residues" evidence="3">
    <location>
        <begin position="320"/>
        <end position="337"/>
    </location>
</feature>
<dbReference type="SUPFAM" id="SSF48371">
    <property type="entry name" value="ARM repeat"/>
    <property type="match status" value="1"/>
</dbReference>
<feature type="region of interest" description="Disordered" evidence="3">
    <location>
        <begin position="92"/>
        <end position="111"/>
    </location>
</feature>
<keyword evidence="6" id="KW-1185">Reference proteome</keyword>
<evidence type="ECO:0000256" key="3">
    <source>
        <dbReference type="SAM" id="MobiDB-lite"/>
    </source>
</evidence>
<name>A0ABQ9Y0I1_9EUKA</name>
<dbReference type="InterPro" id="IPR016024">
    <property type="entry name" value="ARM-type_fold"/>
</dbReference>
<comment type="caution">
    <text evidence="5">The sequence shown here is derived from an EMBL/GenBank/DDBJ whole genome shotgun (WGS) entry which is preliminary data.</text>
</comment>
<evidence type="ECO:0000313" key="6">
    <source>
        <dbReference type="Proteomes" id="UP001281761"/>
    </source>
</evidence>
<feature type="domain" description="PUM-HD" evidence="4">
    <location>
        <begin position="515"/>
        <end position="886"/>
    </location>
</feature>
<evidence type="ECO:0000313" key="5">
    <source>
        <dbReference type="EMBL" id="KAK2957247.1"/>
    </source>
</evidence>
<dbReference type="PANTHER" id="PTHR12537">
    <property type="entry name" value="RNA BINDING PROTEIN PUMILIO-RELATED"/>
    <property type="match status" value="1"/>
</dbReference>
<protein>
    <recommendedName>
        <fullName evidence="4">PUM-HD domain-containing protein</fullName>
    </recommendedName>
</protein>
<dbReference type="Proteomes" id="UP001281761">
    <property type="component" value="Unassembled WGS sequence"/>
</dbReference>
<evidence type="ECO:0000256" key="1">
    <source>
        <dbReference type="ARBA" id="ARBA00022737"/>
    </source>
</evidence>
<proteinExistence type="predicted"/>
<dbReference type="PANTHER" id="PTHR12537:SF13">
    <property type="entry name" value="PUMILIO HOMOLOGY DOMAIN FAMILY MEMBER 4"/>
    <property type="match status" value="1"/>
</dbReference>